<accession>A0A9P0PCF3</accession>
<name>A0A9P0PCF3_ACAOB</name>
<feature type="chain" id="PRO_5040417426" evidence="2">
    <location>
        <begin position="24"/>
        <end position="905"/>
    </location>
</feature>
<feature type="signal peptide" evidence="2">
    <location>
        <begin position="1"/>
        <end position="23"/>
    </location>
</feature>
<organism evidence="3 4">
    <name type="scientific">Acanthoscelides obtectus</name>
    <name type="common">Bean weevil</name>
    <name type="synonym">Bruchus obtectus</name>
    <dbReference type="NCBI Taxonomy" id="200917"/>
    <lineage>
        <taxon>Eukaryota</taxon>
        <taxon>Metazoa</taxon>
        <taxon>Ecdysozoa</taxon>
        <taxon>Arthropoda</taxon>
        <taxon>Hexapoda</taxon>
        <taxon>Insecta</taxon>
        <taxon>Pterygota</taxon>
        <taxon>Neoptera</taxon>
        <taxon>Endopterygota</taxon>
        <taxon>Coleoptera</taxon>
        <taxon>Polyphaga</taxon>
        <taxon>Cucujiformia</taxon>
        <taxon>Chrysomeloidea</taxon>
        <taxon>Chrysomelidae</taxon>
        <taxon>Bruchinae</taxon>
        <taxon>Bruchini</taxon>
        <taxon>Acanthoscelides</taxon>
    </lineage>
</organism>
<keyword evidence="4" id="KW-1185">Reference proteome</keyword>
<dbReference type="Proteomes" id="UP001152888">
    <property type="component" value="Unassembled WGS sequence"/>
</dbReference>
<evidence type="ECO:0000256" key="1">
    <source>
        <dbReference type="SAM" id="MobiDB-lite"/>
    </source>
</evidence>
<gene>
    <name evidence="3" type="ORF">ACAOBT_LOCUS14056</name>
</gene>
<comment type="caution">
    <text evidence="3">The sequence shown here is derived from an EMBL/GenBank/DDBJ whole genome shotgun (WGS) entry which is preliminary data.</text>
</comment>
<dbReference type="EMBL" id="CAKOFQ010006896">
    <property type="protein sequence ID" value="CAH1980561.1"/>
    <property type="molecule type" value="Genomic_DNA"/>
</dbReference>
<sequence length="905" mass="96761">MWVRVGQILLAILCSSLFQEVIAVVNNPTKKNDEESVLKVESSKSNTSIEIDSKVSSANEKSNNRREAPADTYGPPVGSSYFPTGGSHLNLPVPVYGVPNGPTNNLVYPAAPPVAVPLPTYGAPSPVYGLPVSNHFPTSGNYLSSFSFGGLKTQSHYKGSPGKLRFQYGPPGKPYFGKHSTYVPYKSSKFGKPSANTYAFTSGFKDTYKPSNLNFNFNSGNGFMTQANVGSFGGLSAQYGPPVYNVQSHIVNVPTSDISHSHLGVSAEYGVPEIPTPVYGIPEVHKPVYGPPSISPRPRPPHPGIPAPPTPPDIKYDGWQPILGLISKPPQNSYLPPQGQDTANHHIPQGDIGHQHIPHEDLSNQRIPHDGLGALALDKFHKSGVKDSYGAPLNTVTGSGGVVMATGNDYAKERPHDEEDNHGGGNNDLNIEGLVSSLGLGQDIQAVKSIGYELFPGSTVITGQGSADTYSVPPPNSYSPQGHYAAGNSYHGGTGPSPHFFHGLSVSHNGAGLVPPSGLYGVPPGGRYGTPLMFHGPKHHPRIPQKHTSLTSFVPPAISIAKPFKEYGPPSTNSLPPIHSFQTVNNALPSSDFNLHIGDAVASTLTSYNAPSGVLDNSYAPSQHTDLVGLDFSLPGATVDLTNAYDSLTASSNLNSVSDCNHKHYIYNEDSVPAFSKNSVEAIEPLDSSISYNVTESDEDQNGAQSQQQNTEVRINLLEQEHSDNAYAKSVAENLLPNSELLKSQPIDITNLPVNRTSTSYTVQIQSSDGKTPHGDVLNEELLQSILAAIEQPSKGKPIVQVQQSVEKQNIVTNGSLSSVVGQLNDAEIRRTTQLAKDAIEKTSDNFGEGSNEFVIMQSTDTADKKSDGRSEDSKDNGGRQLLFLEDNGIALYFKKDTKTKTPKD</sequence>
<dbReference type="AlphaFoldDB" id="A0A9P0PCF3"/>
<feature type="region of interest" description="Disordered" evidence="1">
    <location>
        <begin position="859"/>
        <end position="882"/>
    </location>
</feature>
<protein>
    <submittedName>
        <fullName evidence="3">Uncharacterized protein</fullName>
    </submittedName>
</protein>
<evidence type="ECO:0000256" key="2">
    <source>
        <dbReference type="SAM" id="SignalP"/>
    </source>
</evidence>
<feature type="region of interest" description="Disordered" evidence="1">
    <location>
        <begin position="49"/>
        <end position="77"/>
    </location>
</feature>
<keyword evidence="2" id="KW-0732">Signal</keyword>
<evidence type="ECO:0000313" key="4">
    <source>
        <dbReference type="Proteomes" id="UP001152888"/>
    </source>
</evidence>
<proteinExistence type="predicted"/>
<feature type="compositionally biased region" description="Polar residues" evidence="1">
    <location>
        <begin position="49"/>
        <end position="61"/>
    </location>
</feature>
<reference evidence="3" key="1">
    <citation type="submission" date="2022-03" db="EMBL/GenBank/DDBJ databases">
        <authorList>
            <person name="Sayadi A."/>
        </authorList>
    </citation>
    <scope>NUCLEOTIDE SEQUENCE</scope>
</reference>
<evidence type="ECO:0000313" key="3">
    <source>
        <dbReference type="EMBL" id="CAH1980561.1"/>
    </source>
</evidence>
<dbReference type="OrthoDB" id="8197069at2759"/>
<feature type="compositionally biased region" description="Basic and acidic residues" evidence="1">
    <location>
        <begin position="862"/>
        <end position="878"/>
    </location>
</feature>
<feature type="region of interest" description="Disordered" evidence="1">
    <location>
        <begin position="291"/>
        <end position="311"/>
    </location>
</feature>